<evidence type="ECO:0000256" key="2">
    <source>
        <dbReference type="ARBA" id="ARBA00022679"/>
    </source>
</evidence>
<keyword evidence="1 4" id="KW-0489">Methyltransferase</keyword>
<evidence type="ECO:0000256" key="1">
    <source>
        <dbReference type="ARBA" id="ARBA00022603"/>
    </source>
</evidence>
<keyword evidence="5" id="KW-1185">Reference proteome</keyword>
<dbReference type="PANTHER" id="PTHR43861">
    <property type="entry name" value="TRANS-ACONITATE 2-METHYLTRANSFERASE-RELATED"/>
    <property type="match status" value="1"/>
</dbReference>
<comment type="caution">
    <text evidence="4">The sequence shown here is derived from an EMBL/GenBank/DDBJ whole genome shotgun (WGS) entry which is preliminary data.</text>
</comment>
<proteinExistence type="predicted"/>
<sequence>MPPREWNAASYDRMSDPQLAMARDVIDRLDLRGDERVLDAGCGSGRVTEALLERVPNGTVIAVDGSQAMVDQARERLGDRVEAFAVDLLDLTVTQPFDAILSTATFHWIGDHERLFTRLHDALRPGGRLAVQCGGAGNIANVQVAIDAVDHPALRGWPGPWNFAAPEETTQRLARAGFTDIWTWLQPWPVDPPDPREYFTTVILGSHLERLSEDERAPFVDAVLEKMDAPVRANYVRLNLLARRAN</sequence>
<dbReference type="Gene3D" id="3.40.50.150">
    <property type="entry name" value="Vaccinia Virus protein VP39"/>
    <property type="match status" value="1"/>
</dbReference>
<dbReference type="SUPFAM" id="SSF53335">
    <property type="entry name" value="S-adenosyl-L-methionine-dependent methyltransferases"/>
    <property type="match status" value="1"/>
</dbReference>
<reference evidence="4" key="1">
    <citation type="submission" date="2022-10" db="EMBL/GenBank/DDBJ databases">
        <title>The WGS of Solirubrobacter phytolaccae KCTC 29190.</title>
        <authorList>
            <person name="Jiang Z."/>
        </authorList>
    </citation>
    <scope>NUCLEOTIDE SEQUENCE</scope>
    <source>
        <strain evidence="4">KCTC 29190</strain>
    </source>
</reference>
<dbReference type="InterPro" id="IPR041698">
    <property type="entry name" value="Methyltransf_25"/>
</dbReference>
<name>A0A9X3SD74_9ACTN</name>
<gene>
    <name evidence="4" type="ORF">OJ997_23775</name>
</gene>
<dbReference type="CDD" id="cd02440">
    <property type="entry name" value="AdoMet_MTases"/>
    <property type="match status" value="1"/>
</dbReference>
<dbReference type="Proteomes" id="UP001147653">
    <property type="component" value="Unassembled WGS sequence"/>
</dbReference>
<dbReference type="RefSeq" id="WP_270027740.1">
    <property type="nucleotide sequence ID" value="NZ_JAPDDP010000051.1"/>
</dbReference>
<protein>
    <submittedName>
        <fullName evidence="4">Methyltransferase domain-containing protein</fullName>
    </submittedName>
</protein>
<dbReference type="Pfam" id="PF13649">
    <property type="entry name" value="Methyltransf_25"/>
    <property type="match status" value="1"/>
</dbReference>
<dbReference type="AlphaFoldDB" id="A0A9X3SD74"/>
<dbReference type="PANTHER" id="PTHR43861:SF1">
    <property type="entry name" value="TRANS-ACONITATE 2-METHYLTRANSFERASE"/>
    <property type="match status" value="1"/>
</dbReference>
<evidence type="ECO:0000313" key="5">
    <source>
        <dbReference type="Proteomes" id="UP001147653"/>
    </source>
</evidence>
<dbReference type="InterPro" id="IPR029063">
    <property type="entry name" value="SAM-dependent_MTases_sf"/>
</dbReference>
<dbReference type="EMBL" id="JAPDDP010000051">
    <property type="protein sequence ID" value="MDA0183350.1"/>
    <property type="molecule type" value="Genomic_DNA"/>
</dbReference>
<keyword evidence="2" id="KW-0808">Transferase</keyword>
<organism evidence="4 5">
    <name type="scientific">Solirubrobacter phytolaccae</name>
    <dbReference type="NCBI Taxonomy" id="1404360"/>
    <lineage>
        <taxon>Bacteria</taxon>
        <taxon>Bacillati</taxon>
        <taxon>Actinomycetota</taxon>
        <taxon>Thermoleophilia</taxon>
        <taxon>Solirubrobacterales</taxon>
        <taxon>Solirubrobacteraceae</taxon>
        <taxon>Solirubrobacter</taxon>
    </lineage>
</organism>
<feature type="domain" description="Methyltransferase" evidence="3">
    <location>
        <begin position="37"/>
        <end position="127"/>
    </location>
</feature>
<accession>A0A9X3SD74</accession>
<dbReference type="GO" id="GO:0032259">
    <property type="term" value="P:methylation"/>
    <property type="evidence" value="ECO:0007669"/>
    <property type="project" value="UniProtKB-KW"/>
</dbReference>
<evidence type="ECO:0000259" key="3">
    <source>
        <dbReference type="Pfam" id="PF13649"/>
    </source>
</evidence>
<dbReference type="GO" id="GO:0008168">
    <property type="term" value="F:methyltransferase activity"/>
    <property type="evidence" value="ECO:0007669"/>
    <property type="project" value="UniProtKB-KW"/>
</dbReference>
<evidence type="ECO:0000313" key="4">
    <source>
        <dbReference type="EMBL" id="MDA0183350.1"/>
    </source>
</evidence>